<keyword evidence="3" id="KW-1185">Reference proteome</keyword>
<proteinExistence type="predicted"/>
<protein>
    <recommendedName>
        <fullName evidence="1">DUF397 domain-containing protein</fullName>
    </recommendedName>
</protein>
<dbReference type="Proteomes" id="UP001501095">
    <property type="component" value="Unassembled WGS sequence"/>
</dbReference>
<dbReference type="EMBL" id="BAAATM010000022">
    <property type="protein sequence ID" value="GAA2554585.1"/>
    <property type="molecule type" value="Genomic_DNA"/>
</dbReference>
<feature type="domain" description="DUF397" evidence="1">
    <location>
        <begin position="7"/>
        <end position="59"/>
    </location>
</feature>
<evidence type="ECO:0000313" key="2">
    <source>
        <dbReference type="EMBL" id="GAA2554585.1"/>
    </source>
</evidence>
<name>A0ABN3P2B7_9ACTN</name>
<comment type="caution">
    <text evidence="2">The sequence shown here is derived from an EMBL/GenBank/DDBJ whole genome shotgun (WGS) entry which is preliminary data.</text>
</comment>
<gene>
    <name evidence="2" type="ORF">GCM10010423_64700</name>
</gene>
<evidence type="ECO:0000259" key="1">
    <source>
        <dbReference type="Pfam" id="PF04149"/>
    </source>
</evidence>
<reference evidence="2 3" key="1">
    <citation type="journal article" date="2019" name="Int. J. Syst. Evol. Microbiol.">
        <title>The Global Catalogue of Microorganisms (GCM) 10K type strain sequencing project: providing services to taxonomists for standard genome sequencing and annotation.</title>
        <authorList>
            <consortium name="The Broad Institute Genomics Platform"/>
            <consortium name="The Broad Institute Genome Sequencing Center for Infectious Disease"/>
            <person name="Wu L."/>
            <person name="Ma J."/>
        </authorList>
    </citation>
    <scope>NUCLEOTIDE SEQUENCE [LARGE SCALE GENOMIC DNA]</scope>
    <source>
        <strain evidence="2 3">JCM 6924</strain>
    </source>
</reference>
<dbReference type="RefSeq" id="WP_344542944.1">
    <property type="nucleotide sequence ID" value="NZ_BAAATM010000022.1"/>
</dbReference>
<sequence>MNDVVKDWFVSSATGAEGNCVEVRFREGGFVDVRNSNDREAGTVTFNQGEWNAFMVGAKKNEFDLPN</sequence>
<dbReference type="Pfam" id="PF04149">
    <property type="entry name" value="DUF397"/>
    <property type="match status" value="1"/>
</dbReference>
<dbReference type="InterPro" id="IPR007278">
    <property type="entry name" value="DUF397"/>
</dbReference>
<evidence type="ECO:0000313" key="3">
    <source>
        <dbReference type="Proteomes" id="UP001501095"/>
    </source>
</evidence>
<organism evidence="2 3">
    <name type="scientific">Streptomyces levis</name>
    <dbReference type="NCBI Taxonomy" id="285566"/>
    <lineage>
        <taxon>Bacteria</taxon>
        <taxon>Bacillati</taxon>
        <taxon>Actinomycetota</taxon>
        <taxon>Actinomycetes</taxon>
        <taxon>Kitasatosporales</taxon>
        <taxon>Streptomycetaceae</taxon>
        <taxon>Streptomyces</taxon>
    </lineage>
</organism>
<accession>A0ABN3P2B7</accession>